<feature type="transmembrane region" description="Helical" evidence="8">
    <location>
        <begin position="403"/>
        <end position="422"/>
    </location>
</feature>
<accession>A0AAE3NVL9</accession>
<dbReference type="GO" id="GO:0005886">
    <property type="term" value="C:plasma membrane"/>
    <property type="evidence" value="ECO:0007669"/>
    <property type="project" value="UniProtKB-SubCell"/>
</dbReference>
<keyword evidence="3 8" id="KW-0813">Transport</keyword>
<feature type="transmembrane region" description="Helical" evidence="8">
    <location>
        <begin position="106"/>
        <end position="135"/>
    </location>
</feature>
<feature type="transmembrane region" description="Helical" evidence="8">
    <location>
        <begin position="286"/>
        <end position="303"/>
    </location>
</feature>
<feature type="transmembrane region" description="Helical" evidence="8">
    <location>
        <begin position="349"/>
        <end position="368"/>
    </location>
</feature>
<dbReference type="SUPFAM" id="SSF111352">
    <property type="entry name" value="Ammonium transporter"/>
    <property type="match status" value="1"/>
</dbReference>
<sequence length="503" mass="53472">MINIKRNTLLLFILLGLFFAFTNLTFSQTDPTGNKTGTIKDVPATTMGNPTFEEVAKTVGHNKISINIIWTMIAGFLVMFMQAGFAMVETGFTRAKNVAHTMGMNFLVYAIGMIGFWICGFAFMFGGVGGIASLGGTPGLDKMLSFNLFGKTFEIIGYSGFFLNGSVYDVGVFALFLFQMVFMDTTATIPTGSMAERWKFTSFIFFAFFISMFVYPIYGNWVWGGGWLADLGVNFGLGHGQVDFAGSSVVHLVGGVAALAGAIVIGPRIGKYSKNGTSQAIPGHNIPMAIVGTFILAFGWFGFNAGSTLAGTDLRLTVVATNTMLASGAGALAATLLMIFKFGKPDPSMMANGLLAGLVAITAPCAFVPSWASFVIGAIAGILVVYAVFFIDQKLKIDDPVGAVAVNGVNGAWGVLSLGLFADGTYGDGWNGVAGGVKGLFYGDAGQLVAQIIGVITAIIFVFILMYTFFKVQDKYFGIRVDSKDEIAGLDMPEMGIKGYELE</sequence>
<dbReference type="InterPro" id="IPR018047">
    <property type="entry name" value="Ammonium_transpt_CS"/>
</dbReference>
<dbReference type="Gene3D" id="1.10.3430.10">
    <property type="entry name" value="Ammonium transporter AmtB like domains"/>
    <property type="match status" value="1"/>
</dbReference>
<dbReference type="InterPro" id="IPR029020">
    <property type="entry name" value="Ammonium/urea_transptr"/>
</dbReference>
<keyword evidence="7 8" id="KW-0924">Ammonia transport</keyword>
<evidence type="ECO:0000313" key="11">
    <source>
        <dbReference type="Proteomes" id="UP001221302"/>
    </source>
</evidence>
<evidence type="ECO:0000259" key="9">
    <source>
        <dbReference type="Pfam" id="PF00909"/>
    </source>
</evidence>
<evidence type="ECO:0000256" key="5">
    <source>
        <dbReference type="ARBA" id="ARBA00022989"/>
    </source>
</evidence>
<evidence type="ECO:0000256" key="8">
    <source>
        <dbReference type="RuleBase" id="RU362002"/>
    </source>
</evidence>
<evidence type="ECO:0000256" key="2">
    <source>
        <dbReference type="ARBA" id="ARBA00005887"/>
    </source>
</evidence>
<feature type="transmembrane region" description="Helical" evidence="8">
    <location>
        <begin position="64"/>
        <end position="85"/>
    </location>
</feature>
<keyword evidence="5 8" id="KW-1133">Transmembrane helix</keyword>
<dbReference type="Pfam" id="PF00909">
    <property type="entry name" value="Ammonium_transp"/>
    <property type="match status" value="1"/>
</dbReference>
<protein>
    <recommendedName>
        <fullName evidence="8">Ammonium transporter</fullName>
    </recommendedName>
</protein>
<dbReference type="InterPro" id="IPR024041">
    <property type="entry name" value="NH4_transpt_AmtB-like_dom"/>
</dbReference>
<comment type="similarity">
    <text evidence="2 8">Belongs to the ammonia transporter channel (TC 1.A.11.2) family.</text>
</comment>
<dbReference type="PANTHER" id="PTHR11730:SF6">
    <property type="entry name" value="AMMONIUM TRANSPORTER"/>
    <property type="match status" value="1"/>
</dbReference>
<reference evidence="10" key="1">
    <citation type="submission" date="2023-03" db="EMBL/GenBank/DDBJ databases">
        <title>Stygiobacter electus gen. nov., sp. nov., facultatively anaerobic thermotolerant bacterium of the class Ignavibacteria from a well of Yessentuki mineral water deposit.</title>
        <authorList>
            <person name="Podosokorskaya O.A."/>
            <person name="Elcheninov A.G."/>
            <person name="Petrova N.F."/>
            <person name="Zavarzina D.G."/>
            <person name="Kublanov I.V."/>
            <person name="Merkel A.Y."/>
        </authorList>
    </citation>
    <scope>NUCLEOTIDE SEQUENCE</scope>
    <source>
        <strain evidence="10">09-Me</strain>
    </source>
</reference>
<proteinExistence type="inferred from homology"/>
<feature type="domain" description="Ammonium transporter AmtB-like" evidence="9">
    <location>
        <begin position="70"/>
        <end position="500"/>
    </location>
</feature>
<feature type="transmembrane region" description="Helical" evidence="8">
    <location>
        <begin position="374"/>
        <end position="391"/>
    </location>
</feature>
<dbReference type="PROSITE" id="PS01219">
    <property type="entry name" value="AMMONIUM_TRANSP"/>
    <property type="match status" value="1"/>
</dbReference>
<evidence type="ECO:0000256" key="3">
    <source>
        <dbReference type="ARBA" id="ARBA00022448"/>
    </source>
</evidence>
<evidence type="ECO:0000256" key="6">
    <source>
        <dbReference type="ARBA" id="ARBA00023136"/>
    </source>
</evidence>
<dbReference type="NCBIfam" id="TIGR00836">
    <property type="entry name" value="amt"/>
    <property type="match status" value="1"/>
</dbReference>
<dbReference type="RefSeq" id="WP_321535433.1">
    <property type="nucleotide sequence ID" value="NZ_JARGDL010000005.1"/>
</dbReference>
<feature type="transmembrane region" description="Helical" evidence="8">
    <location>
        <begin position="155"/>
        <end position="182"/>
    </location>
</feature>
<keyword evidence="11" id="KW-1185">Reference proteome</keyword>
<dbReference type="EMBL" id="JARGDL010000005">
    <property type="protein sequence ID" value="MDF1611666.1"/>
    <property type="molecule type" value="Genomic_DNA"/>
</dbReference>
<dbReference type="Proteomes" id="UP001221302">
    <property type="component" value="Unassembled WGS sequence"/>
</dbReference>
<feature type="transmembrane region" description="Helical" evidence="8">
    <location>
        <begin position="244"/>
        <end position="265"/>
    </location>
</feature>
<comment type="caution">
    <text evidence="10">The sequence shown here is derived from an EMBL/GenBank/DDBJ whole genome shotgun (WGS) entry which is preliminary data.</text>
</comment>
<feature type="transmembrane region" description="Helical" evidence="8">
    <location>
        <begin position="323"/>
        <end position="342"/>
    </location>
</feature>
<evidence type="ECO:0000313" key="10">
    <source>
        <dbReference type="EMBL" id="MDF1611666.1"/>
    </source>
</evidence>
<evidence type="ECO:0000256" key="4">
    <source>
        <dbReference type="ARBA" id="ARBA00022692"/>
    </source>
</evidence>
<organism evidence="10 11">
    <name type="scientific">Stygiobacter electus</name>
    <dbReference type="NCBI Taxonomy" id="3032292"/>
    <lineage>
        <taxon>Bacteria</taxon>
        <taxon>Pseudomonadati</taxon>
        <taxon>Ignavibacteriota</taxon>
        <taxon>Ignavibacteria</taxon>
        <taxon>Ignavibacteriales</taxon>
        <taxon>Melioribacteraceae</taxon>
        <taxon>Stygiobacter</taxon>
    </lineage>
</organism>
<comment type="subcellular location">
    <subcellularLocation>
        <location evidence="8">Cell membrane</location>
        <topology evidence="8">Multi-pass membrane protein</topology>
    </subcellularLocation>
    <subcellularLocation>
        <location evidence="1">Membrane</location>
        <topology evidence="1">Multi-pass membrane protein</topology>
    </subcellularLocation>
</comment>
<feature type="transmembrane region" description="Helical" evidence="8">
    <location>
        <begin position="203"/>
        <end position="224"/>
    </location>
</feature>
<evidence type="ECO:0000256" key="7">
    <source>
        <dbReference type="ARBA" id="ARBA00023177"/>
    </source>
</evidence>
<evidence type="ECO:0000256" key="1">
    <source>
        <dbReference type="ARBA" id="ARBA00004141"/>
    </source>
</evidence>
<dbReference type="GO" id="GO:0008519">
    <property type="term" value="F:ammonium channel activity"/>
    <property type="evidence" value="ECO:0007669"/>
    <property type="project" value="InterPro"/>
</dbReference>
<dbReference type="InterPro" id="IPR001905">
    <property type="entry name" value="Ammonium_transpt"/>
</dbReference>
<name>A0AAE3NVL9_9BACT</name>
<dbReference type="GO" id="GO:0097272">
    <property type="term" value="P:ammonium homeostasis"/>
    <property type="evidence" value="ECO:0007669"/>
    <property type="project" value="TreeGrafter"/>
</dbReference>
<dbReference type="PANTHER" id="PTHR11730">
    <property type="entry name" value="AMMONIUM TRANSPORTER"/>
    <property type="match status" value="1"/>
</dbReference>
<dbReference type="AlphaFoldDB" id="A0AAE3NVL9"/>
<keyword evidence="6 8" id="KW-0472">Membrane</keyword>
<feature type="transmembrane region" description="Helical" evidence="8">
    <location>
        <begin position="448"/>
        <end position="470"/>
    </location>
</feature>
<gene>
    <name evidence="10" type="primary">amt</name>
    <name evidence="10" type="ORF">P0M35_05865</name>
</gene>
<keyword evidence="4 8" id="KW-0812">Transmembrane</keyword>